<evidence type="ECO:0000313" key="1">
    <source>
        <dbReference type="EMBL" id="CAF9914449.1"/>
    </source>
</evidence>
<accession>A0A8H3EXN1</accession>
<gene>
    <name evidence="1" type="ORF">ALECFALPRED_009596</name>
</gene>
<keyword evidence="2" id="KW-1185">Reference proteome</keyword>
<dbReference type="Proteomes" id="UP000664203">
    <property type="component" value="Unassembled WGS sequence"/>
</dbReference>
<dbReference type="OrthoDB" id="341259at2759"/>
<organism evidence="1 2">
    <name type="scientific">Alectoria fallacina</name>
    <dbReference type="NCBI Taxonomy" id="1903189"/>
    <lineage>
        <taxon>Eukaryota</taxon>
        <taxon>Fungi</taxon>
        <taxon>Dikarya</taxon>
        <taxon>Ascomycota</taxon>
        <taxon>Pezizomycotina</taxon>
        <taxon>Lecanoromycetes</taxon>
        <taxon>OSLEUM clade</taxon>
        <taxon>Lecanoromycetidae</taxon>
        <taxon>Lecanorales</taxon>
        <taxon>Lecanorineae</taxon>
        <taxon>Parmeliaceae</taxon>
        <taxon>Alectoria</taxon>
    </lineage>
</organism>
<evidence type="ECO:0008006" key="3">
    <source>
        <dbReference type="Google" id="ProtNLM"/>
    </source>
</evidence>
<protein>
    <recommendedName>
        <fullName evidence="3">Fungal N-terminal domain-containing protein</fullName>
    </recommendedName>
</protein>
<dbReference type="AlphaFoldDB" id="A0A8H3EXN1"/>
<comment type="caution">
    <text evidence="1">The sequence shown here is derived from an EMBL/GenBank/DDBJ whole genome shotgun (WGS) entry which is preliminary data.</text>
</comment>
<name>A0A8H3EXN1_9LECA</name>
<reference evidence="1" key="1">
    <citation type="submission" date="2021-03" db="EMBL/GenBank/DDBJ databases">
        <authorList>
            <person name="Tagirdzhanova G."/>
        </authorList>
    </citation>
    <scope>NUCLEOTIDE SEQUENCE</scope>
</reference>
<evidence type="ECO:0000313" key="2">
    <source>
        <dbReference type="Proteomes" id="UP000664203"/>
    </source>
</evidence>
<proteinExistence type="predicted"/>
<dbReference type="EMBL" id="CAJPDR010000073">
    <property type="protein sequence ID" value="CAF9914449.1"/>
    <property type="molecule type" value="Genomic_DNA"/>
</dbReference>
<sequence>MDPLSVGASVIAVVGATGKVVKEIRRLKSLQDAPRELDDLLTEVSQFELVLQAIHKAHEEPGSELKELLETAQRILFEIDILLEYKLTEAGTSNKVDRWQWTRSSKEVERLRGQLRNVTANLVALVGVNTRYLKQLDFYPFVGESYHLLNFLKSKNVLEVSQVANQMLSQQREFSHQILAAFTVLVQRLEESPSTRAVLAGSLGTIRQLTFEPASQASNTVSNVTGNTTLQAGQTAPKLHSRSRLHISKIREVNICDLRCACNCHARRQLGARGILSKAFGRGYVQTAGSPILGTPCDTKSCKAHAAPRISVQYCLPPWLASRMILMWFTSSSPCSPEFLLKVPRVVDHRNAAFEAVQSGNIESLKLAITNGECTPDDVDEYGHTLLSVRIAVETSNIEETY</sequence>